<dbReference type="Proteomes" id="UP000078358">
    <property type="component" value="Unassembled WGS sequence"/>
</dbReference>
<gene>
    <name evidence="1" type="ORF">F480_04155</name>
</gene>
<comment type="caution">
    <text evidence="1">The sequence shown here is derived from an EMBL/GenBank/DDBJ whole genome shotgun (WGS) entry which is preliminary data.</text>
</comment>
<proteinExistence type="predicted"/>
<dbReference type="AlphaFoldDB" id="A0A179D1Q7"/>
<dbReference type="EMBL" id="JACI01000001">
    <property type="protein sequence ID" value="OAQ15830.1"/>
    <property type="molecule type" value="Genomic_DNA"/>
</dbReference>
<name>A0A179D1Q7_BIBTR</name>
<sequence length="39" mass="4688">MFAIFYQKVVYFLLKKVGIVRWFTSGQNLSIFCKLLKEQ</sequence>
<dbReference type="PATRIC" id="fig|1261658.3.peg.836"/>
<evidence type="ECO:0000313" key="1">
    <source>
        <dbReference type="EMBL" id="OAQ15830.1"/>
    </source>
</evidence>
<protein>
    <submittedName>
        <fullName evidence="1">Uncharacterized protein</fullName>
    </submittedName>
</protein>
<organism evidence="1 2">
    <name type="scientific">Bibersteinia trehalosi Y31</name>
    <dbReference type="NCBI Taxonomy" id="1261658"/>
    <lineage>
        <taxon>Bacteria</taxon>
        <taxon>Pseudomonadati</taxon>
        <taxon>Pseudomonadota</taxon>
        <taxon>Gammaproteobacteria</taxon>
        <taxon>Pasteurellales</taxon>
        <taxon>Pasteurellaceae</taxon>
        <taxon>Bibersteinia</taxon>
    </lineage>
</organism>
<reference evidence="1 2" key="1">
    <citation type="submission" date="2014-01" db="EMBL/GenBank/DDBJ databases">
        <authorList>
            <person name="Zuccon D."/>
        </authorList>
    </citation>
    <scope>NUCLEOTIDE SEQUENCE [LARGE SCALE GENOMIC DNA]</scope>
    <source>
        <strain evidence="1 2">Y31</strain>
    </source>
</reference>
<accession>A0A179D1Q7</accession>
<evidence type="ECO:0000313" key="2">
    <source>
        <dbReference type="Proteomes" id="UP000078358"/>
    </source>
</evidence>